<organism evidence="1 2">
    <name type="scientific">Smallanthus sonchifolius</name>
    <dbReference type="NCBI Taxonomy" id="185202"/>
    <lineage>
        <taxon>Eukaryota</taxon>
        <taxon>Viridiplantae</taxon>
        <taxon>Streptophyta</taxon>
        <taxon>Embryophyta</taxon>
        <taxon>Tracheophyta</taxon>
        <taxon>Spermatophyta</taxon>
        <taxon>Magnoliopsida</taxon>
        <taxon>eudicotyledons</taxon>
        <taxon>Gunneridae</taxon>
        <taxon>Pentapetalae</taxon>
        <taxon>asterids</taxon>
        <taxon>campanulids</taxon>
        <taxon>Asterales</taxon>
        <taxon>Asteraceae</taxon>
        <taxon>Asteroideae</taxon>
        <taxon>Heliantheae alliance</taxon>
        <taxon>Millerieae</taxon>
        <taxon>Smallanthus</taxon>
    </lineage>
</organism>
<gene>
    <name evidence="1" type="ORF">L1987_85694</name>
</gene>
<reference evidence="1 2" key="2">
    <citation type="journal article" date="2022" name="Mol. Ecol. Resour.">
        <title>The genomes of chicory, endive, great burdock and yacon provide insights into Asteraceae paleo-polyploidization history and plant inulin production.</title>
        <authorList>
            <person name="Fan W."/>
            <person name="Wang S."/>
            <person name="Wang H."/>
            <person name="Wang A."/>
            <person name="Jiang F."/>
            <person name="Liu H."/>
            <person name="Zhao H."/>
            <person name="Xu D."/>
            <person name="Zhang Y."/>
        </authorList>
    </citation>
    <scope>NUCLEOTIDE SEQUENCE [LARGE SCALE GENOMIC DNA]</scope>
    <source>
        <strain evidence="2">cv. Yunnan</strain>
        <tissue evidence="1">Leaves</tissue>
    </source>
</reference>
<name>A0ACB8XX89_9ASTR</name>
<dbReference type="Proteomes" id="UP001056120">
    <property type="component" value="Linkage Group LG29"/>
</dbReference>
<sequence>MSSQSKNVSVSAPSSTSGLVSHIPPLPSFQKKNDSQHRKTIFAGFSGSRISASPPDTGITPSMAKELKKLREMISGVPSVVQPIPEISATSHRTSRFAPLICDVEIPKRFQTPNMKMYDGTTDTEEHVVQYRERIEINPIPLDLKEACLCKGFGSTLTGLALKWLLNVPPYSITSFAHLINLFNSQFSCSRTFERLTSDLYRVNQNHGESIRDYVNKFGKESLDIPNLDVATAVQALKMGLRKDSQFYEDLVINPCRNHDEVRNRALRFIRLEDDKKIQQRMDTPTSYSQPNWKTETAPFKPYRSKPYSKPDNDRVNAVEDDEEEEEYPKWPRKFEKTTRGKDKSKWCAFHEDFGHNTKNCIVLRKEISYLLSKGYLKEFLGKGKKQVKDHDKMPQRARSPPPDAKVIGFISGGSDICGTSYSAAKRNAKEAKTEKGDRPVRTSSLTEEKVISFNEDDRDNVQDPHHDGLVITCICCESLHSKDTDRWRKLDEHNSTRCLENDGDPGFQNHLQGDLDTRHESGTLDLPPMCQDANSLGSSEDQKAINKMQRIFQAYTPKKKKVRSRKKYGHPRRSQETAESMNNKGSATYQRLVNMIFKYKLGDTMEVYIDDIVVKSKKAEDHPRDLEEALDILDHYNMKLNPSKCRKISRIYDVQRLTSRVAALNRFISRSSKRCKEFYDILKKNKRFECEEKHEQTLQALKEYLSTAPLLMKPEDGKLLSLYLAVSGHSVRAVLVKDHEGPQHPVYYATNNEALIAGLQLAYDMKIRYLQVPREDNAEGDALANLASVLKIPEGTTIPIIHILSPAIEKKNEVSNIEVEEENIRDLEPSQGSWITPIKKYLQDGPYLRCLEDPEALEVLKDIHKGDCGNHTGGGALFSKILRKGYYWPTMRKNAMDYSQKCDACQRHSNILHQPAEPLYPIISSWPFMKWGMDIVGKLPKAPGGKLGIKMITSTLVHPQANGQAESRNKIIINNLKKRLGAKKGKWAEEQPFALWADITTSKNATGQTPFSLMFSIEAMIPTEMNTTNPSDGKLAPKWEGPYLIDSEAGKGAYWLATLEGDILPRSWNAIHLKAYFMKYLQGSRHKTEIGHLSYVKVSYIPSKV</sequence>
<proteinExistence type="predicted"/>
<comment type="caution">
    <text evidence="1">The sequence shown here is derived from an EMBL/GenBank/DDBJ whole genome shotgun (WGS) entry which is preliminary data.</text>
</comment>
<reference evidence="2" key="1">
    <citation type="journal article" date="2022" name="Mol. Ecol. Resour.">
        <title>The genomes of chicory, endive, great burdock and yacon provide insights into Asteraceae palaeo-polyploidization history and plant inulin production.</title>
        <authorList>
            <person name="Fan W."/>
            <person name="Wang S."/>
            <person name="Wang H."/>
            <person name="Wang A."/>
            <person name="Jiang F."/>
            <person name="Liu H."/>
            <person name="Zhao H."/>
            <person name="Xu D."/>
            <person name="Zhang Y."/>
        </authorList>
    </citation>
    <scope>NUCLEOTIDE SEQUENCE [LARGE SCALE GENOMIC DNA]</scope>
    <source>
        <strain evidence="2">cv. Yunnan</strain>
    </source>
</reference>
<protein>
    <submittedName>
        <fullName evidence="1">Uncharacterized protein</fullName>
    </submittedName>
</protein>
<keyword evidence="2" id="KW-1185">Reference proteome</keyword>
<evidence type="ECO:0000313" key="2">
    <source>
        <dbReference type="Proteomes" id="UP001056120"/>
    </source>
</evidence>
<dbReference type="EMBL" id="CM042046">
    <property type="protein sequence ID" value="KAI3676095.1"/>
    <property type="molecule type" value="Genomic_DNA"/>
</dbReference>
<accession>A0ACB8XX89</accession>
<evidence type="ECO:0000313" key="1">
    <source>
        <dbReference type="EMBL" id="KAI3676095.1"/>
    </source>
</evidence>